<dbReference type="CDD" id="cd23705">
    <property type="entry name" value="Flattop"/>
    <property type="match status" value="1"/>
</dbReference>
<feature type="compositionally biased region" description="Low complexity" evidence="5">
    <location>
        <begin position="136"/>
        <end position="151"/>
    </location>
</feature>
<evidence type="ECO:0000313" key="7">
    <source>
        <dbReference type="Proteomes" id="UP001230051"/>
    </source>
</evidence>
<dbReference type="PANTHER" id="PTHR34639:SF1">
    <property type="entry name" value="PROTEIN FLATTOP"/>
    <property type="match status" value="1"/>
</dbReference>
<dbReference type="Pfam" id="PF22611">
    <property type="entry name" value="CFAP126"/>
    <property type="match status" value="1"/>
</dbReference>
<feature type="region of interest" description="Disordered" evidence="5">
    <location>
        <begin position="102"/>
        <end position="174"/>
    </location>
</feature>
<sequence length="174" mass="19095">MASSYSANQYDNAFTSQKLQNWTLPRQHKQRPSALEGHTQFITNDRGHLLPGMRSKDSSWSSFLGTWDLPRRIPPPRVNYTARSAEGAHKLQKLVQEGSAAYLLSRDKRGGGTPAKPATPVQQAEQLPQVPPVSPSPQKTTPTPRPTTQEQGGSPRAYTAPEALASERPASENK</sequence>
<gene>
    <name evidence="6" type="primary">cfap126</name>
    <name evidence="6" type="ORF">AOXY_G33805</name>
</gene>
<evidence type="ECO:0000256" key="3">
    <source>
        <dbReference type="ARBA" id="ARBA00033306"/>
    </source>
</evidence>
<dbReference type="EMBL" id="JAGXEW010000058">
    <property type="protein sequence ID" value="KAK1150548.1"/>
    <property type="molecule type" value="Genomic_DNA"/>
</dbReference>
<comment type="function">
    <text evidence="4">Microtubule inner protein (MIP) part of the dynein-decorated doublet microtubules (DMTs) in cilia axoneme. Acts as a regulator of cilium basal body docking and positioning in mono- and multiciliated cells. Regulates basal body docking and cilia formation in multiciliated lung cells. Regulates kinocilium positioning and stereocilia bundle morphogenesis in the inner ear.</text>
</comment>
<evidence type="ECO:0000313" key="6">
    <source>
        <dbReference type="EMBL" id="KAK1150548.1"/>
    </source>
</evidence>
<protein>
    <recommendedName>
        <fullName evidence="2">Protein Flattop</fullName>
    </recommendedName>
    <alternativeName>
        <fullName evidence="3">Cilia- and flagella-associated protein 126</fullName>
    </alternativeName>
</protein>
<dbReference type="AlphaFoldDB" id="A0AAD8CFP4"/>
<evidence type="ECO:0000256" key="1">
    <source>
        <dbReference type="ARBA" id="ARBA00009887"/>
    </source>
</evidence>
<organism evidence="6 7">
    <name type="scientific">Acipenser oxyrinchus oxyrinchus</name>
    <dbReference type="NCBI Taxonomy" id="40147"/>
    <lineage>
        <taxon>Eukaryota</taxon>
        <taxon>Metazoa</taxon>
        <taxon>Chordata</taxon>
        <taxon>Craniata</taxon>
        <taxon>Vertebrata</taxon>
        <taxon>Euteleostomi</taxon>
        <taxon>Actinopterygii</taxon>
        <taxon>Chondrostei</taxon>
        <taxon>Acipenseriformes</taxon>
        <taxon>Acipenseridae</taxon>
        <taxon>Acipenser</taxon>
    </lineage>
</organism>
<dbReference type="GO" id="GO:0036064">
    <property type="term" value="C:ciliary basal body"/>
    <property type="evidence" value="ECO:0007669"/>
    <property type="project" value="TreeGrafter"/>
</dbReference>
<dbReference type="InterPro" id="IPR038797">
    <property type="entry name" value="Fltp"/>
</dbReference>
<dbReference type="GO" id="GO:0044782">
    <property type="term" value="P:cilium organization"/>
    <property type="evidence" value="ECO:0007669"/>
    <property type="project" value="TreeGrafter"/>
</dbReference>
<comment type="caution">
    <text evidence="6">The sequence shown here is derived from an EMBL/GenBank/DDBJ whole genome shotgun (WGS) entry which is preliminary data.</text>
</comment>
<dbReference type="PANTHER" id="PTHR34639">
    <property type="entry name" value="PROTEIN FLATTOP"/>
    <property type="match status" value="1"/>
</dbReference>
<accession>A0AAD8CFP4</accession>
<evidence type="ECO:0000256" key="2">
    <source>
        <dbReference type="ARBA" id="ARBA00019181"/>
    </source>
</evidence>
<comment type="similarity">
    <text evidence="1">Belongs to the Flattop family.</text>
</comment>
<reference evidence="6" key="1">
    <citation type="submission" date="2022-02" db="EMBL/GenBank/DDBJ databases">
        <title>Atlantic sturgeon de novo genome assembly.</title>
        <authorList>
            <person name="Stock M."/>
            <person name="Klopp C."/>
            <person name="Guiguen Y."/>
            <person name="Cabau C."/>
            <person name="Parinello H."/>
            <person name="Santidrian Yebra-Pimentel E."/>
            <person name="Kuhl H."/>
            <person name="Dirks R.P."/>
            <person name="Guessner J."/>
            <person name="Wuertz S."/>
            <person name="Du K."/>
            <person name="Schartl M."/>
        </authorList>
    </citation>
    <scope>NUCLEOTIDE SEQUENCE</scope>
    <source>
        <strain evidence="6">STURGEONOMICS-FGT-2020</strain>
        <tissue evidence="6">Whole blood</tissue>
    </source>
</reference>
<evidence type="ECO:0000256" key="5">
    <source>
        <dbReference type="SAM" id="MobiDB-lite"/>
    </source>
</evidence>
<proteinExistence type="inferred from homology"/>
<evidence type="ECO:0000256" key="4">
    <source>
        <dbReference type="ARBA" id="ARBA00045261"/>
    </source>
</evidence>
<dbReference type="Proteomes" id="UP001230051">
    <property type="component" value="Unassembled WGS sequence"/>
</dbReference>
<name>A0AAD8CFP4_ACIOX</name>
<keyword evidence="7" id="KW-1185">Reference proteome</keyword>